<keyword evidence="3" id="KW-1185">Reference proteome</keyword>
<accession>A0AAE1A368</accession>
<dbReference type="Proteomes" id="UP001283361">
    <property type="component" value="Unassembled WGS sequence"/>
</dbReference>
<protein>
    <submittedName>
        <fullName evidence="2">Uncharacterized protein</fullName>
    </submittedName>
</protein>
<dbReference type="EMBL" id="JAWDGP010002758">
    <property type="protein sequence ID" value="KAK3780112.1"/>
    <property type="molecule type" value="Genomic_DNA"/>
</dbReference>
<organism evidence="2 3">
    <name type="scientific">Elysia crispata</name>
    <name type="common">lettuce slug</name>
    <dbReference type="NCBI Taxonomy" id="231223"/>
    <lineage>
        <taxon>Eukaryota</taxon>
        <taxon>Metazoa</taxon>
        <taxon>Spiralia</taxon>
        <taxon>Lophotrochozoa</taxon>
        <taxon>Mollusca</taxon>
        <taxon>Gastropoda</taxon>
        <taxon>Heterobranchia</taxon>
        <taxon>Euthyneura</taxon>
        <taxon>Panpulmonata</taxon>
        <taxon>Sacoglossa</taxon>
        <taxon>Placobranchoidea</taxon>
        <taxon>Plakobranchidae</taxon>
        <taxon>Elysia</taxon>
    </lineage>
</organism>
<evidence type="ECO:0000313" key="3">
    <source>
        <dbReference type="Proteomes" id="UP001283361"/>
    </source>
</evidence>
<keyword evidence="1" id="KW-0732">Signal</keyword>
<evidence type="ECO:0000256" key="1">
    <source>
        <dbReference type="SAM" id="SignalP"/>
    </source>
</evidence>
<proteinExistence type="predicted"/>
<feature type="chain" id="PRO_5042138285" evidence="1">
    <location>
        <begin position="20"/>
        <end position="76"/>
    </location>
</feature>
<feature type="signal peptide" evidence="1">
    <location>
        <begin position="1"/>
        <end position="19"/>
    </location>
</feature>
<reference evidence="2" key="1">
    <citation type="journal article" date="2023" name="G3 (Bethesda)">
        <title>A reference genome for the long-term kleptoplast-retaining sea slug Elysia crispata morphotype clarki.</title>
        <authorList>
            <person name="Eastman K.E."/>
            <person name="Pendleton A.L."/>
            <person name="Shaikh M.A."/>
            <person name="Suttiyut T."/>
            <person name="Ogas R."/>
            <person name="Tomko P."/>
            <person name="Gavelis G."/>
            <person name="Widhalm J.R."/>
            <person name="Wisecaver J.H."/>
        </authorList>
    </citation>
    <scope>NUCLEOTIDE SEQUENCE</scope>
    <source>
        <strain evidence="2">ECLA1</strain>
    </source>
</reference>
<evidence type="ECO:0000313" key="2">
    <source>
        <dbReference type="EMBL" id="KAK3780112.1"/>
    </source>
</evidence>
<comment type="caution">
    <text evidence="2">The sequence shown here is derived from an EMBL/GenBank/DDBJ whole genome shotgun (WGS) entry which is preliminary data.</text>
</comment>
<dbReference type="AlphaFoldDB" id="A0AAE1A368"/>
<sequence length="76" mass="9238">MKFPVVLAVFLSVAAVASAYLYREACRREWCKRSKIHRTWINNREYCCVDYMHRYMVIEYEPHGLEMIKKCWCKVN</sequence>
<gene>
    <name evidence="2" type="ORF">RRG08_051590</name>
</gene>
<name>A0AAE1A368_9GAST</name>